<dbReference type="CDD" id="cd00761">
    <property type="entry name" value="Glyco_tranf_GTA_type"/>
    <property type="match status" value="1"/>
</dbReference>
<dbReference type="InterPro" id="IPR050834">
    <property type="entry name" value="Glycosyltransf_2"/>
</dbReference>
<dbReference type="SUPFAM" id="SSF53448">
    <property type="entry name" value="Nucleotide-diphospho-sugar transferases"/>
    <property type="match status" value="1"/>
</dbReference>
<dbReference type="GO" id="GO:0016740">
    <property type="term" value="F:transferase activity"/>
    <property type="evidence" value="ECO:0007669"/>
    <property type="project" value="UniProtKB-KW"/>
</dbReference>
<dbReference type="EMBL" id="SFAT01000131">
    <property type="protein sequence ID" value="TRU95777.1"/>
    <property type="molecule type" value="Genomic_DNA"/>
</dbReference>
<proteinExistence type="predicted"/>
<accession>A0A552JJ27</accession>
<protein>
    <submittedName>
        <fullName evidence="2">Glycosyltransferase family 2 protein</fullName>
    </submittedName>
</protein>
<dbReference type="Gene3D" id="3.90.550.10">
    <property type="entry name" value="Spore Coat Polysaccharide Biosynthesis Protein SpsA, Chain A"/>
    <property type="match status" value="1"/>
</dbReference>
<dbReference type="InterPro" id="IPR029044">
    <property type="entry name" value="Nucleotide-diphossugar_trans"/>
</dbReference>
<dbReference type="InterPro" id="IPR001173">
    <property type="entry name" value="Glyco_trans_2-like"/>
</dbReference>
<dbReference type="AlphaFoldDB" id="A0A552JJ27"/>
<comment type="caution">
    <text evidence="2">The sequence shown here is derived from an EMBL/GenBank/DDBJ whole genome shotgun (WGS) entry which is preliminary data.</text>
</comment>
<dbReference type="PANTHER" id="PTHR43685">
    <property type="entry name" value="GLYCOSYLTRANSFERASE"/>
    <property type="match status" value="1"/>
</dbReference>
<feature type="domain" description="Glycosyltransferase 2-like" evidence="1">
    <location>
        <begin position="6"/>
        <end position="163"/>
    </location>
</feature>
<evidence type="ECO:0000313" key="3">
    <source>
        <dbReference type="Proteomes" id="UP000320523"/>
    </source>
</evidence>
<sequence>MKDIAVIIPLYNGEKWILSTLESVVRQTCVPSEIIVVDNNSTDSSVEIVKSFPNIQLVHNPIAGPNFTRQCGFKASHASFIAYLDQDDIWHPEHLNFLTHLLEQNHDYPAVVASSFSFSSSKYLRFPQPSLKTFTYNPWHIFPTSQISTPSSLMIRRTALESIGGWPTQFDFCGDIYTWLRLSIHHPFLKVKGITVGYRRHNSSQSSMALYQNTQNCFHSFFSALKDAYTYYYAIGNQDTLSLERRLLALSEMVNILENVIIFEALKLKQSILIFEEYLCEETEGFIGSMCGLLLWFLYSHFVNQPNLLSYLLESWPQDAPKTRRAFRSRIASSRLLVNGLLSQPLNRQFWQLFLQFSDKIFNKLPLYRQ</sequence>
<keyword evidence="2" id="KW-0808">Transferase</keyword>
<gene>
    <name evidence="2" type="ORF">EWV75_12940</name>
</gene>
<organism evidence="2 3">
    <name type="scientific">Microcystis wesenbergii Mw_QC_S_20081001_S30D</name>
    <dbReference type="NCBI Taxonomy" id="2486245"/>
    <lineage>
        <taxon>Bacteria</taxon>
        <taxon>Bacillati</taxon>
        <taxon>Cyanobacteriota</taxon>
        <taxon>Cyanophyceae</taxon>
        <taxon>Oscillatoriophycideae</taxon>
        <taxon>Chroococcales</taxon>
        <taxon>Microcystaceae</taxon>
        <taxon>Microcystis</taxon>
    </lineage>
</organism>
<dbReference type="Proteomes" id="UP000320523">
    <property type="component" value="Unassembled WGS sequence"/>
</dbReference>
<dbReference type="PANTHER" id="PTHR43685:SF11">
    <property type="entry name" value="GLYCOSYLTRANSFERASE TAGX-RELATED"/>
    <property type="match status" value="1"/>
</dbReference>
<evidence type="ECO:0000259" key="1">
    <source>
        <dbReference type="Pfam" id="PF00535"/>
    </source>
</evidence>
<evidence type="ECO:0000313" key="2">
    <source>
        <dbReference type="EMBL" id="TRU95777.1"/>
    </source>
</evidence>
<reference evidence="2 3" key="1">
    <citation type="submission" date="2019-01" db="EMBL/GenBank/DDBJ databases">
        <title>Coherence of Microcystis species and biogeography revealed through population genomics.</title>
        <authorList>
            <person name="Perez-Carrascal O.M."/>
            <person name="Terrat Y."/>
            <person name="Giani A."/>
            <person name="Fortin N."/>
            <person name="Tromas N."/>
            <person name="Shapiro B.J."/>
        </authorList>
    </citation>
    <scope>NUCLEOTIDE SEQUENCE [LARGE SCALE GENOMIC DNA]</scope>
    <source>
        <strain evidence="2">Mw_QC_S_20081001_S30D</strain>
    </source>
</reference>
<name>A0A552JJ27_9CHRO</name>
<dbReference type="Pfam" id="PF00535">
    <property type="entry name" value="Glycos_transf_2"/>
    <property type="match status" value="1"/>
</dbReference>